<comment type="caution">
    <text evidence="1">The sequence shown here is derived from an EMBL/GenBank/DDBJ whole genome shotgun (WGS) entry which is preliminary data.</text>
</comment>
<proteinExistence type="predicted"/>
<protein>
    <submittedName>
        <fullName evidence="1">Uncharacterized protein</fullName>
    </submittedName>
</protein>
<keyword evidence="2" id="KW-1185">Reference proteome</keyword>
<sequence length="81" mass="9488">MEKRKGPWLKCVLITFFGGPVLHVLETYSAWFQNLTLMKHTSERLKNQKQIGLDTRAMFAKDMIHMILQGDTLLKQLRTLK</sequence>
<dbReference type="EMBL" id="JAOYFB010000037">
    <property type="protein sequence ID" value="KAK4024809.1"/>
    <property type="molecule type" value="Genomic_DNA"/>
</dbReference>
<dbReference type="Proteomes" id="UP001234178">
    <property type="component" value="Unassembled WGS sequence"/>
</dbReference>
<gene>
    <name evidence="1" type="ORF">OUZ56_010303</name>
</gene>
<accession>A0ABR0AI94</accession>
<reference evidence="1 2" key="1">
    <citation type="journal article" date="2023" name="Nucleic Acids Res.">
        <title>The hologenome of Daphnia magna reveals possible DNA methylation and microbiome-mediated evolution of the host genome.</title>
        <authorList>
            <person name="Chaturvedi A."/>
            <person name="Li X."/>
            <person name="Dhandapani V."/>
            <person name="Marshall H."/>
            <person name="Kissane S."/>
            <person name="Cuenca-Cambronero M."/>
            <person name="Asole G."/>
            <person name="Calvet F."/>
            <person name="Ruiz-Romero M."/>
            <person name="Marangio P."/>
            <person name="Guigo R."/>
            <person name="Rago D."/>
            <person name="Mirbahai L."/>
            <person name="Eastwood N."/>
            <person name="Colbourne J.K."/>
            <person name="Zhou J."/>
            <person name="Mallon E."/>
            <person name="Orsini L."/>
        </authorList>
    </citation>
    <scope>NUCLEOTIDE SEQUENCE [LARGE SCALE GENOMIC DNA]</scope>
    <source>
        <strain evidence="1">LRV0_1</strain>
    </source>
</reference>
<organism evidence="1 2">
    <name type="scientific">Daphnia magna</name>
    <dbReference type="NCBI Taxonomy" id="35525"/>
    <lineage>
        <taxon>Eukaryota</taxon>
        <taxon>Metazoa</taxon>
        <taxon>Ecdysozoa</taxon>
        <taxon>Arthropoda</taxon>
        <taxon>Crustacea</taxon>
        <taxon>Branchiopoda</taxon>
        <taxon>Diplostraca</taxon>
        <taxon>Cladocera</taxon>
        <taxon>Anomopoda</taxon>
        <taxon>Daphniidae</taxon>
        <taxon>Daphnia</taxon>
    </lineage>
</organism>
<name>A0ABR0AI94_9CRUS</name>
<evidence type="ECO:0000313" key="2">
    <source>
        <dbReference type="Proteomes" id="UP001234178"/>
    </source>
</evidence>
<evidence type="ECO:0000313" key="1">
    <source>
        <dbReference type="EMBL" id="KAK4024809.1"/>
    </source>
</evidence>